<evidence type="ECO:0000313" key="3">
    <source>
        <dbReference type="Proteomes" id="UP001501671"/>
    </source>
</evidence>
<dbReference type="SUPFAM" id="SSF54637">
    <property type="entry name" value="Thioesterase/thiol ester dehydrase-isomerase"/>
    <property type="match status" value="1"/>
</dbReference>
<dbReference type="EMBL" id="BAABFO010000018">
    <property type="protein sequence ID" value="GAA4337930.1"/>
    <property type="molecule type" value="Genomic_DNA"/>
</dbReference>
<evidence type="ECO:0000259" key="1">
    <source>
        <dbReference type="Pfam" id="PF13452"/>
    </source>
</evidence>
<dbReference type="Gene3D" id="3.10.129.10">
    <property type="entry name" value="Hotdog Thioesterase"/>
    <property type="match status" value="1"/>
</dbReference>
<protein>
    <recommendedName>
        <fullName evidence="1">FAS1-like dehydratase domain-containing protein</fullName>
    </recommendedName>
</protein>
<dbReference type="InterPro" id="IPR039569">
    <property type="entry name" value="FAS1-like_DH_region"/>
</dbReference>
<keyword evidence="3" id="KW-1185">Reference proteome</keyword>
<evidence type="ECO:0000313" key="2">
    <source>
        <dbReference type="EMBL" id="GAA4337930.1"/>
    </source>
</evidence>
<dbReference type="CDD" id="cd03441">
    <property type="entry name" value="R_hydratase_like"/>
    <property type="match status" value="1"/>
</dbReference>
<dbReference type="Proteomes" id="UP001501671">
    <property type="component" value="Unassembled WGS sequence"/>
</dbReference>
<reference evidence="3" key="1">
    <citation type="journal article" date="2019" name="Int. J. Syst. Evol. Microbiol.">
        <title>The Global Catalogue of Microorganisms (GCM) 10K type strain sequencing project: providing services to taxonomists for standard genome sequencing and annotation.</title>
        <authorList>
            <consortium name="The Broad Institute Genomics Platform"/>
            <consortium name="The Broad Institute Genome Sequencing Center for Infectious Disease"/>
            <person name="Wu L."/>
            <person name="Ma J."/>
        </authorList>
    </citation>
    <scope>NUCLEOTIDE SEQUENCE [LARGE SCALE GENOMIC DNA]</scope>
    <source>
        <strain evidence="3">JCM 17666</strain>
    </source>
</reference>
<dbReference type="Pfam" id="PF13452">
    <property type="entry name" value="FAS1_DH_region"/>
    <property type="match status" value="1"/>
</dbReference>
<gene>
    <name evidence="2" type="ORF">GCM10023144_34330</name>
</gene>
<sequence length="161" mass="18085">MNATPTPAELSDAEVERFLAGMVGPAGRPERMAIEAGAARRMALALDNHDPVHYDREVALSRGYRGVVAPWPLLWLVYFTCNDPDVHHDFPFGKALVHGQDGYEFFEPMIVGDVVTMRMEIVEARLKHGKSGRLGQIVERRSFVNQYGQLCANLTTTLFRR</sequence>
<dbReference type="RefSeq" id="WP_345251098.1">
    <property type="nucleotide sequence ID" value="NZ_BAABFO010000018.1"/>
</dbReference>
<organism evidence="2 3">
    <name type="scientific">Pigmentiphaga soli</name>
    <dbReference type="NCBI Taxonomy" id="1007095"/>
    <lineage>
        <taxon>Bacteria</taxon>
        <taxon>Pseudomonadati</taxon>
        <taxon>Pseudomonadota</taxon>
        <taxon>Betaproteobacteria</taxon>
        <taxon>Burkholderiales</taxon>
        <taxon>Alcaligenaceae</taxon>
        <taxon>Pigmentiphaga</taxon>
    </lineage>
</organism>
<name>A0ABP8HE90_9BURK</name>
<comment type="caution">
    <text evidence="2">The sequence shown here is derived from an EMBL/GenBank/DDBJ whole genome shotgun (WGS) entry which is preliminary data.</text>
</comment>
<dbReference type="InterPro" id="IPR029069">
    <property type="entry name" value="HotDog_dom_sf"/>
</dbReference>
<accession>A0ABP8HE90</accession>
<feature type="domain" description="FAS1-like dehydratase" evidence="1">
    <location>
        <begin position="24"/>
        <end position="150"/>
    </location>
</feature>
<proteinExistence type="predicted"/>